<name>A0ABD2CUJ2_VESMC</name>
<reference evidence="1 2" key="1">
    <citation type="journal article" date="2024" name="Ann. Entomol. Soc. Am.">
        <title>Genomic analyses of the southern and eastern yellowjacket wasps (Hymenoptera: Vespidae) reveal evolutionary signatures of social life.</title>
        <authorList>
            <person name="Catto M.A."/>
            <person name="Caine P.B."/>
            <person name="Orr S.E."/>
            <person name="Hunt B.G."/>
            <person name="Goodisman M.A.D."/>
        </authorList>
    </citation>
    <scope>NUCLEOTIDE SEQUENCE [LARGE SCALE GENOMIC DNA]</scope>
    <source>
        <strain evidence="1">232</strain>
        <tissue evidence="1">Head and thorax</tissue>
    </source>
</reference>
<keyword evidence="2" id="KW-1185">Reference proteome</keyword>
<organism evidence="1 2">
    <name type="scientific">Vespula maculifrons</name>
    <name type="common">Eastern yellow jacket</name>
    <name type="synonym">Wasp</name>
    <dbReference type="NCBI Taxonomy" id="7453"/>
    <lineage>
        <taxon>Eukaryota</taxon>
        <taxon>Metazoa</taxon>
        <taxon>Ecdysozoa</taxon>
        <taxon>Arthropoda</taxon>
        <taxon>Hexapoda</taxon>
        <taxon>Insecta</taxon>
        <taxon>Pterygota</taxon>
        <taxon>Neoptera</taxon>
        <taxon>Endopterygota</taxon>
        <taxon>Hymenoptera</taxon>
        <taxon>Apocrita</taxon>
        <taxon>Aculeata</taxon>
        <taxon>Vespoidea</taxon>
        <taxon>Vespidae</taxon>
        <taxon>Vespinae</taxon>
        <taxon>Vespula</taxon>
    </lineage>
</organism>
<evidence type="ECO:0000313" key="2">
    <source>
        <dbReference type="Proteomes" id="UP001607303"/>
    </source>
</evidence>
<evidence type="ECO:0000313" key="1">
    <source>
        <dbReference type="EMBL" id="KAL2748776.1"/>
    </source>
</evidence>
<gene>
    <name evidence="1" type="ORF">V1477_003419</name>
</gene>
<proteinExistence type="predicted"/>
<protein>
    <submittedName>
        <fullName evidence="1">Uncharacterized protein</fullName>
    </submittedName>
</protein>
<accession>A0ABD2CUJ2</accession>
<dbReference type="EMBL" id="JAYRBN010000031">
    <property type="protein sequence ID" value="KAL2748776.1"/>
    <property type="molecule type" value="Genomic_DNA"/>
</dbReference>
<feature type="non-terminal residue" evidence="1">
    <location>
        <position position="160"/>
    </location>
</feature>
<sequence length="160" mass="18596">MLDWVAFRLRLGIGGRSFSTRIRSARVITNRDTNVTRGSKGEDGHTNGSTKLRNIQKFEIDLKSLRIVNVLRFMVLLNRFFAVNQLEQRYMIQFVDEENDVLFLMKPIFKERNEINNDCKYWFSANPSHILVISCCTKSENRLLLQLIRIVTKTGPGLSK</sequence>
<comment type="caution">
    <text evidence="1">The sequence shown here is derived from an EMBL/GenBank/DDBJ whole genome shotgun (WGS) entry which is preliminary data.</text>
</comment>
<dbReference type="AlphaFoldDB" id="A0ABD2CUJ2"/>
<dbReference type="Proteomes" id="UP001607303">
    <property type="component" value="Unassembled WGS sequence"/>
</dbReference>